<dbReference type="STRING" id="4072.A0A2G2YFT7"/>
<gene>
    <name evidence="1" type="ORF">T459_28101</name>
</gene>
<dbReference type="AlphaFoldDB" id="A0A2G2YFT7"/>
<evidence type="ECO:0000313" key="1">
    <source>
        <dbReference type="EMBL" id="PHT68614.1"/>
    </source>
</evidence>
<accession>A0A2G2YFT7</accession>
<evidence type="ECO:0000313" key="2">
    <source>
        <dbReference type="Proteomes" id="UP000222542"/>
    </source>
</evidence>
<dbReference type="Proteomes" id="UP000222542">
    <property type="component" value="Unassembled WGS sequence"/>
</dbReference>
<sequence>MDVDFNGDVTSLDAELLQLLEVSPLAIKSNLYVAEKLFDQWLLLPDTTALGIADTMAVLPKEGRPLRGEHNLLGKAFLIMASVVG</sequence>
<keyword evidence="2" id="KW-1185">Reference proteome</keyword>
<organism evidence="1 2">
    <name type="scientific">Capsicum annuum</name>
    <name type="common">Capsicum pepper</name>
    <dbReference type="NCBI Taxonomy" id="4072"/>
    <lineage>
        <taxon>Eukaryota</taxon>
        <taxon>Viridiplantae</taxon>
        <taxon>Streptophyta</taxon>
        <taxon>Embryophyta</taxon>
        <taxon>Tracheophyta</taxon>
        <taxon>Spermatophyta</taxon>
        <taxon>Magnoliopsida</taxon>
        <taxon>eudicotyledons</taxon>
        <taxon>Gunneridae</taxon>
        <taxon>Pentapetalae</taxon>
        <taxon>asterids</taxon>
        <taxon>lamiids</taxon>
        <taxon>Solanales</taxon>
        <taxon>Solanaceae</taxon>
        <taxon>Solanoideae</taxon>
        <taxon>Capsiceae</taxon>
        <taxon>Capsicum</taxon>
    </lineage>
</organism>
<reference evidence="1 2" key="2">
    <citation type="journal article" date="2017" name="Genome Biol.">
        <title>New reference genome sequences of hot pepper reveal the massive evolution of plant disease-resistance genes by retroduplication.</title>
        <authorList>
            <person name="Kim S."/>
            <person name="Park J."/>
            <person name="Yeom S.I."/>
            <person name="Kim Y.M."/>
            <person name="Seo E."/>
            <person name="Kim K.T."/>
            <person name="Kim M.S."/>
            <person name="Lee J.M."/>
            <person name="Cheong K."/>
            <person name="Shin H.S."/>
            <person name="Kim S.B."/>
            <person name="Han K."/>
            <person name="Lee J."/>
            <person name="Park M."/>
            <person name="Lee H.A."/>
            <person name="Lee H.Y."/>
            <person name="Lee Y."/>
            <person name="Oh S."/>
            <person name="Lee J.H."/>
            <person name="Choi E."/>
            <person name="Choi E."/>
            <person name="Lee S.E."/>
            <person name="Jeon J."/>
            <person name="Kim H."/>
            <person name="Choi G."/>
            <person name="Song H."/>
            <person name="Lee J."/>
            <person name="Lee S.C."/>
            <person name="Kwon J.K."/>
            <person name="Lee H.Y."/>
            <person name="Koo N."/>
            <person name="Hong Y."/>
            <person name="Kim R.W."/>
            <person name="Kang W.H."/>
            <person name="Huh J.H."/>
            <person name="Kang B.C."/>
            <person name="Yang T.J."/>
            <person name="Lee Y.H."/>
            <person name="Bennetzen J.L."/>
            <person name="Choi D."/>
        </authorList>
    </citation>
    <scope>NUCLEOTIDE SEQUENCE [LARGE SCALE GENOMIC DNA]</scope>
    <source>
        <strain evidence="2">cv. CM334</strain>
    </source>
</reference>
<dbReference type="Gramene" id="PHT68614">
    <property type="protein sequence ID" value="PHT68614"/>
    <property type="gene ID" value="T459_28101"/>
</dbReference>
<name>A0A2G2YFT7_CAPAN</name>
<proteinExistence type="predicted"/>
<comment type="caution">
    <text evidence="1">The sequence shown here is derived from an EMBL/GenBank/DDBJ whole genome shotgun (WGS) entry which is preliminary data.</text>
</comment>
<reference evidence="1 2" key="1">
    <citation type="journal article" date="2014" name="Nat. Genet.">
        <title>Genome sequence of the hot pepper provides insights into the evolution of pungency in Capsicum species.</title>
        <authorList>
            <person name="Kim S."/>
            <person name="Park M."/>
            <person name="Yeom S.I."/>
            <person name="Kim Y.M."/>
            <person name="Lee J.M."/>
            <person name="Lee H.A."/>
            <person name="Seo E."/>
            <person name="Choi J."/>
            <person name="Cheong K."/>
            <person name="Kim K.T."/>
            <person name="Jung K."/>
            <person name="Lee G.W."/>
            <person name="Oh S.K."/>
            <person name="Bae C."/>
            <person name="Kim S.B."/>
            <person name="Lee H.Y."/>
            <person name="Kim S.Y."/>
            <person name="Kim M.S."/>
            <person name="Kang B.C."/>
            <person name="Jo Y.D."/>
            <person name="Yang H.B."/>
            <person name="Jeong H.J."/>
            <person name="Kang W.H."/>
            <person name="Kwon J.K."/>
            <person name="Shin C."/>
            <person name="Lim J.Y."/>
            <person name="Park J.H."/>
            <person name="Huh J.H."/>
            <person name="Kim J.S."/>
            <person name="Kim B.D."/>
            <person name="Cohen O."/>
            <person name="Paran I."/>
            <person name="Suh M.C."/>
            <person name="Lee S.B."/>
            <person name="Kim Y.K."/>
            <person name="Shin Y."/>
            <person name="Noh S.J."/>
            <person name="Park J."/>
            <person name="Seo Y.S."/>
            <person name="Kwon S.Y."/>
            <person name="Kim H.A."/>
            <person name="Park J.M."/>
            <person name="Kim H.J."/>
            <person name="Choi S.B."/>
            <person name="Bosland P.W."/>
            <person name="Reeves G."/>
            <person name="Jo S.H."/>
            <person name="Lee B.W."/>
            <person name="Cho H.T."/>
            <person name="Choi H.S."/>
            <person name="Lee M.S."/>
            <person name="Yu Y."/>
            <person name="Do Choi Y."/>
            <person name="Park B.S."/>
            <person name="van Deynze A."/>
            <person name="Ashrafi H."/>
            <person name="Hill T."/>
            <person name="Kim W.T."/>
            <person name="Pai H.S."/>
            <person name="Ahn H.K."/>
            <person name="Yeam I."/>
            <person name="Giovannoni J.J."/>
            <person name="Rose J.K."/>
            <person name="Sorensen I."/>
            <person name="Lee S.J."/>
            <person name="Kim R.W."/>
            <person name="Choi I.Y."/>
            <person name="Choi B.S."/>
            <person name="Lim J.S."/>
            <person name="Lee Y.H."/>
            <person name="Choi D."/>
        </authorList>
    </citation>
    <scope>NUCLEOTIDE SEQUENCE [LARGE SCALE GENOMIC DNA]</scope>
    <source>
        <strain evidence="2">cv. CM334</strain>
    </source>
</reference>
<protein>
    <submittedName>
        <fullName evidence="1">Uncharacterized protein</fullName>
    </submittedName>
</protein>
<dbReference type="EMBL" id="AYRZ02000011">
    <property type="protein sequence ID" value="PHT68614.1"/>
    <property type="molecule type" value="Genomic_DNA"/>
</dbReference>